<organism evidence="4 5">
    <name type="scientific">Saccoglossus kowalevskii</name>
    <name type="common">Acorn worm</name>
    <dbReference type="NCBI Taxonomy" id="10224"/>
    <lineage>
        <taxon>Eukaryota</taxon>
        <taxon>Metazoa</taxon>
        <taxon>Hemichordata</taxon>
        <taxon>Enteropneusta</taxon>
        <taxon>Harrimaniidae</taxon>
        <taxon>Saccoglossus</taxon>
    </lineage>
</organism>
<dbReference type="GeneID" id="100374694"/>
<dbReference type="SUPFAM" id="SSF52540">
    <property type="entry name" value="P-loop containing nucleoside triphosphate hydrolases"/>
    <property type="match status" value="1"/>
</dbReference>
<evidence type="ECO:0000313" key="5">
    <source>
        <dbReference type="RefSeq" id="XP_002738148.1"/>
    </source>
</evidence>
<evidence type="ECO:0000313" key="4">
    <source>
        <dbReference type="Proteomes" id="UP000694865"/>
    </source>
</evidence>
<protein>
    <submittedName>
        <fullName evidence="5">Sulfotransferase family cytosolic 1B member 1-like</fullName>
    </submittedName>
</protein>
<keyword evidence="4" id="KW-1185">Reference proteome</keyword>
<dbReference type="RefSeq" id="XP_002738148.1">
    <property type="nucleotide sequence ID" value="XM_002738102.1"/>
</dbReference>
<accession>A0ABM0GVE5</accession>
<gene>
    <name evidence="5" type="primary">LOC100374694</name>
</gene>
<evidence type="ECO:0000256" key="2">
    <source>
        <dbReference type="ARBA" id="ARBA00022679"/>
    </source>
</evidence>
<dbReference type="InterPro" id="IPR027417">
    <property type="entry name" value="P-loop_NTPase"/>
</dbReference>
<reference evidence="5" key="1">
    <citation type="submission" date="2025-08" db="UniProtKB">
        <authorList>
            <consortium name="RefSeq"/>
        </authorList>
    </citation>
    <scope>IDENTIFICATION</scope>
    <source>
        <tissue evidence="5">Testes</tissue>
    </source>
</reference>
<dbReference type="Proteomes" id="UP000694865">
    <property type="component" value="Unplaced"/>
</dbReference>
<evidence type="ECO:0000259" key="3">
    <source>
        <dbReference type="Pfam" id="PF00685"/>
    </source>
</evidence>
<dbReference type="PANTHER" id="PTHR11783">
    <property type="entry name" value="SULFOTRANSFERASE SULT"/>
    <property type="match status" value="1"/>
</dbReference>
<sequence length="335" mass="38385">MAGSSQDNCSYTACPDYGHLGVAFVCYKGYYLPSYFQEDKIMDRELEDFDLTKDDVLVVGFPKSGTSQMIWLLREMYADWDLVNVLNRNVVPMLEWCVNQQHTEGTSGIAKKTFLEDPCLSGSGRRLIKSHLPYDMLPRTARSGDSCKIIYVTRNPKDVCANFYYLERSYLPMTSPDVVMTWEEFVTNFVEGRVVYGPWMNVVMEWWQHRADENILHVTYEDLITNPTDVIKMVAEFLGRPLTDKVIKTIAAFTTSEEKVIKVGGVQFKKGVTGEWKNHFTKEQSDLYDRTIGVGLAYKGLDFLYEPVGNKLAFDYNVTNRFGFTFTINTPSTSM</sequence>
<feature type="domain" description="Sulfotransferase" evidence="3">
    <location>
        <begin position="53"/>
        <end position="292"/>
    </location>
</feature>
<name>A0ABM0GVE5_SACKO</name>
<comment type="similarity">
    <text evidence="1">Belongs to the sulfotransferase 1 family.</text>
</comment>
<keyword evidence="2" id="KW-0808">Transferase</keyword>
<evidence type="ECO:0000256" key="1">
    <source>
        <dbReference type="ARBA" id="ARBA00005771"/>
    </source>
</evidence>
<proteinExistence type="inferred from homology"/>
<dbReference type="InterPro" id="IPR000863">
    <property type="entry name" value="Sulfotransferase_dom"/>
</dbReference>
<dbReference type="Pfam" id="PF00685">
    <property type="entry name" value="Sulfotransfer_1"/>
    <property type="match status" value="1"/>
</dbReference>
<dbReference type="Gene3D" id="3.40.50.300">
    <property type="entry name" value="P-loop containing nucleotide triphosphate hydrolases"/>
    <property type="match status" value="1"/>
</dbReference>